<feature type="domain" description="Endonuclease/exonuclease/phosphatase" evidence="1">
    <location>
        <begin position="5"/>
        <end position="187"/>
    </location>
</feature>
<dbReference type="RefSeq" id="XP_071909611.1">
    <property type="nucleotide sequence ID" value="XM_072053510.1"/>
</dbReference>
<keyword evidence="2" id="KW-1185">Reference proteome</keyword>
<evidence type="ECO:0000259" key="1">
    <source>
        <dbReference type="Pfam" id="PF03372"/>
    </source>
</evidence>
<dbReference type="Pfam" id="PF03372">
    <property type="entry name" value="Exo_endo_phos"/>
    <property type="match status" value="1"/>
</dbReference>
<protein>
    <recommendedName>
        <fullName evidence="1">Endonuclease/exonuclease/phosphatase domain-containing protein</fullName>
    </recommendedName>
</protein>
<accession>A0ABM4UQQ0</accession>
<gene>
    <name evidence="3" type="primary">LOC140008669</name>
</gene>
<dbReference type="PANTHER" id="PTHR33116:SF86">
    <property type="entry name" value="REVERSE TRANSCRIPTASE DOMAIN-CONTAINING PROTEIN"/>
    <property type="match status" value="1"/>
</dbReference>
<dbReference type="PANTHER" id="PTHR33116">
    <property type="entry name" value="REVERSE TRANSCRIPTASE ZINC-BINDING DOMAIN-CONTAINING PROTEIN-RELATED-RELATED"/>
    <property type="match status" value="1"/>
</dbReference>
<evidence type="ECO:0000313" key="2">
    <source>
        <dbReference type="Proteomes" id="UP001652660"/>
    </source>
</evidence>
<organism evidence="2 3">
    <name type="scientific">Coffea arabica</name>
    <name type="common">Arabian coffee</name>
    <dbReference type="NCBI Taxonomy" id="13443"/>
    <lineage>
        <taxon>Eukaryota</taxon>
        <taxon>Viridiplantae</taxon>
        <taxon>Streptophyta</taxon>
        <taxon>Embryophyta</taxon>
        <taxon>Tracheophyta</taxon>
        <taxon>Spermatophyta</taxon>
        <taxon>Magnoliopsida</taxon>
        <taxon>eudicotyledons</taxon>
        <taxon>Gunneridae</taxon>
        <taxon>Pentapetalae</taxon>
        <taxon>asterids</taxon>
        <taxon>lamiids</taxon>
        <taxon>Gentianales</taxon>
        <taxon>Rubiaceae</taxon>
        <taxon>Ixoroideae</taxon>
        <taxon>Gardenieae complex</taxon>
        <taxon>Bertiereae - Coffeeae clade</taxon>
        <taxon>Coffeeae</taxon>
        <taxon>Coffea</taxon>
    </lineage>
</organism>
<proteinExistence type="predicted"/>
<dbReference type="InterPro" id="IPR005135">
    <property type="entry name" value="Endo/exonuclease/phosphatase"/>
</dbReference>
<reference evidence="3" key="1">
    <citation type="submission" date="2025-08" db="UniProtKB">
        <authorList>
            <consortium name="RefSeq"/>
        </authorList>
    </citation>
    <scope>IDENTIFICATION</scope>
    <source>
        <tissue evidence="3">Leaves</tissue>
    </source>
</reference>
<dbReference type="InterPro" id="IPR036691">
    <property type="entry name" value="Endo/exonu/phosph_ase_sf"/>
</dbReference>
<evidence type="ECO:0000313" key="3">
    <source>
        <dbReference type="RefSeq" id="XP_071909611.1"/>
    </source>
</evidence>
<sequence length="609" mass="71573">MKVLVWNCQGAGSPLTVPQLREANNLLSPNMIFLSETKNRFHYMKKVQKILRFEESVIVEAMDRKEGMALFWNKDVEVKQVVTTALTIEALVLDPDKQIEWWFIGVYMSCDPIIRRQQWNVLTRRKQLWGDKWLLAGDFNDILSNEEKWGGRAREDRSFKDFNSFIENNSLVDLGFNGNPWTWSNNWEDEGEIRQRLDRELSTINWWQNFDKAKCEHVETLGSDHSMLLIDNWPRIEKRRSRFFFDKRWLKREDINQVVVQAWQQTVEGNRMYRITRQIANCRVALLKWKNSFTGNTLLRINQVKQQIKEIKDSRDSGYKDKMAELKRQLKEAYSEEEQYWAQKARIDWLREGDKNTKFFHACVKGRRRKNRMLNIQRENGTWTNSEEELGKEVANYYRILFTSSGCEGLDEILSGLPSTITTEMNDKLTKEVDELEIKTALFSMNPNKAPGQDDDSLIFCKAEREEASELIQILRRYEKGSGQSINLEKSSVFFSSNVDYQRRREVRQSLGTIQVATQGRYLGLPMVIPRSKQQVFGYIKDSISRRMASWKNKLLSQGGKEVLLKAVSMAMPVYTMSCFKLPNKLCKEVSSMFANYWWGETEGKNKMH</sequence>
<name>A0ABM4UQQ0_COFAR</name>
<dbReference type="GeneID" id="140008669"/>
<dbReference type="SUPFAM" id="SSF56219">
    <property type="entry name" value="DNase I-like"/>
    <property type="match status" value="1"/>
</dbReference>
<dbReference type="Gene3D" id="3.60.10.10">
    <property type="entry name" value="Endonuclease/exonuclease/phosphatase"/>
    <property type="match status" value="1"/>
</dbReference>
<dbReference type="Proteomes" id="UP001652660">
    <property type="component" value="Chromosome 6c"/>
</dbReference>